<dbReference type="PANTHER" id="PTHR30329">
    <property type="entry name" value="STATOR ELEMENT OF FLAGELLAR MOTOR COMPLEX"/>
    <property type="match status" value="1"/>
</dbReference>
<feature type="transmembrane region" description="Helical" evidence="8">
    <location>
        <begin position="21"/>
        <end position="38"/>
    </location>
</feature>
<evidence type="ECO:0000256" key="6">
    <source>
        <dbReference type="ARBA" id="ARBA00023136"/>
    </source>
</evidence>
<dbReference type="InterPro" id="IPR050330">
    <property type="entry name" value="Bact_OuterMem_StrucFunc"/>
</dbReference>
<evidence type="ECO:0000256" key="2">
    <source>
        <dbReference type="ARBA" id="ARBA00008914"/>
    </source>
</evidence>
<dbReference type="InterPro" id="IPR025713">
    <property type="entry name" value="MotB-like_N_dom"/>
</dbReference>
<dbReference type="NCBIfam" id="NF006541">
    <property type="entry name" value="PRK09038.1"/>
    <property type="match status" value="1"/>
</dbReference>
<dbReference type="CDD" id="cd07185">
    <property type="entry name" value="OmpA_C-like"/>
    <property type="match status" value="1"/>
</dbReference>
<dbReference type="GO" id="GO:0005886">
    <property type="term" value="C:plasma membrane"/>
    <property type="evidence" value="ECO:0007669"/>
    <property type="project" value="UniProtKB-SubCell"/>
</dbReference>
<sequence>MARRARQVSQPINHERWMVSYADFITLLFAFFVVMYSISSVNEDKYRVLSGAMVNAFGEQGVTAQGVPADDVVRARLLAASLPVAAVPADADAVLPPLRPGGEMPAEPAVAETEPEPEDDFSQRLLNAAEAEVNDISNSVEGEMEEWLDDDLIDVKRNKFWLEVEIKSSLLFLSGSSELIPASVPTLVNLAGVFADLPNRIHVEGFTDDEPIQTDTFPSNWELSSARAAAVVRLFERNGIAPSRLASIGYGEHQPVSDNDSEEGRAKNRRVVVVVMASLERDGNQRVYEFEMLKEGAMSALEGN</sequence>
<dbReference type="EMBL" id="PKUS01000016">
    <property type="protein sequence ID" value="PLW68312.1"/>
    <property type="molecule type" value="Genomic_DNA"/>
</dbReference>
<evidence type="ECO:0000256" key="1">
    <source>
        <dbReference type="ARBA" id="ARBA00004162"/>
    </source>
</evidence>
<keyword evidence="4 8" id="KW-0812">Transmembrane</keyword>
<dbReference type="PANTHER" id="PTHR30329:SF20">
    <property type="entry name" value="EXPORTED PROTEIN"/>
    <property type="match status" value="1"/>
</dbReference>
<keyword evidence="10" id="KW-0966">Cell projection</keyword>
<comment type="subcellular location">
    <subcellularLocation>
        <location evidence="1">Cell membrane</location>
        <topology evidence="1">Single-pass membrane protein</topology>
    </subcellularLocation>
</comment>
<keyword evidence="6 7" id="KW-0472">Membrane</keyword>
<protein>
    <submittedName>
        <fullName evidence="10">Flagellar motor protein MotD</fullName>
    </submittedName>
</protein>
<dbReference type="Pfam" id="PF00691">
    <property type="entry name" value="OmpA"/>
    <property type="match status" value="1"/>
</dbReference>
<evidence type="ECO:0000256" key="4">
    <source>
        <dbReference type="ARBA" id="ARBA00022692"/>
    </source>
</evidence>
<name>A0A2N5X1F7_9GAMM</name>
<dbReference type="Gene3D" id="3.30.1330.60">
    <property type="entry name" value="OmpA-like domain"/>
    <property type="match status" value="1"/>
</dbReference>
<dbReference type="Pfam" id="PF13677">
    <property type="entry name" value="MotB_plug"/>
    <property type="match status" value="1"/>
</dbReference>
<dbReference type="AlphaFoldDB" id="A0A2N5X1F7"/>
<dbReference type="RefSeq" id="WP_075999233.1">
    <property type="nucleotide sequence ID" value="NZ_PKUS01000016.1"/>
</dbReference>
<proteinExistence type="inferred from homology"/>
<evidence type="ECO:0000313" key="11">
    <source>
        <dbReference type="Proteomes" id="UP000235005"/>
    </source>
</evidence>
<gene>
    <name evidence="10" type="ORF">C0039_13025</name>
</gene>
<comment type="similarity">
    <text evidence="2">Belongs to the MotB family.</text>
</comment>
<keyword evidence="10" id="KW-0969">Cilium</keyword>
<dbReference type="InterPro" id="IPR036737">
    <property type="entry name" value="OmpA-like_sf"/>
</dbReference>
<evidence type="ECO:0000259" key="9">
    <source>
        <dbReference type="PROSITE" id="PS51123"/>
    </source>
</evidence>
<comment type="caution">
    <text evidence="10">The sequence shown here is derived from an EMBL/GenBank/DDBJ whole genome shotgun (WGS) entry which is preliminary data.</text>
</comment>
<dbReference type="SUPFAM" id="SSF103088">
    <property type="entry name" value="OmpA-like"/>
    <property type="match status" value="1"/>
</dbReference>
<evidence type="ECO:0000256" key="5">
    <source>
        <dbReference type="ARBA" id="ARBA00022989"/>
    </source>
</evidence>
<reference evidence="10 11" key="1">
    <citation type="submission" date="2018-01" db="EMBL/GenBank/DDBJ databases">
        <title>The draft genome sequence of Halioglobus lutimaris HF004.</title>
        <authorList>
            <person name="Du Z.-J."/>
            <person name="Shi M.-J."/>
        </authorList>
    </citation>
    <scope>NUCLEOTIDE SEQUENCE [LARGE SCALE GENOMIC DNA]</scope>
    <source>
        <strain evidence="10 11">HF004</strain>
    </source>
</reference>
<evidence type="ECO:0000256" key="7">
    <source>
        <dbReference type="PROSITE-ProRule" id="PRU00473"/>
    </source>
</evidence>
<feature type="domain" description="OmpA-like" evidence="9">
    <location>
        <begin position="159"/>
        <end position="279"/>
    </location>
</feature>
<evidence type="ECO:0000256" key="8">
    <source>
        <dbReference type="SAM" id="Phobius"/>
    </source>
</evidence>
<keyword evidence="11" id="KW-1185">Reference proteome</keyword>
<dbReference type="InterPro" id="IPR006665">
    <property type="entry name" value="OmpA-like"/>
</dbReference>
<evidence type="ECO:0000313" key="10">
    <source>
        <dbReference type="EMBL" id="PLW68312.1"/>
    </source>
</evidence>
<keyword evidence="5 8" id="KW-1133">Transmembrane helix</keyword>
<dbReference type="PROSITE" id="PS51123">
    <property type="entry name" value="OMPA_2"/>
    <property type="match status" value="1"/>
</dbReference>
<dbReference type="Proteomes" id="UP000235005">
    <property type="component" value="Unassembled WGS sequence"/>
</dbReference>
<evidence type="ECO:0000256" key="3">
    <source>
        <dbReference type="ARBA" id="ARBA00022475"/>
    </source>
</evidence>
<organism evidence="10 11">
    <name type="scientific">Pseudohalioglobus lutimaris</name>
    <dbReference type="NCBI Taxonomy" id="1737061"/>
    <lineage>
        <taxon>Bacteria</taxon>
        <taxon>Pseudomonadati</taxon>
        <taxon>Pseudomonadota</taxon>
        <taxon>Gammaproteobacteria</taxon>
        <taxon>Cellvibrionales</taxon>
        <taxon>Halieaceae</taxon>
        <taxon>Pseudohalioglobus</taxon>
    </lineage>
</organism>
<dbReference type="OrthoDB" id="9815217at2"/>
<keyword evidence="10" id="KW-0282">Flagellum</keyword>
<keyword evidence="3" id="KW-1003">Cell membrane</keyword>
<accession>A0A2N5X1F7</accession>